<feature type="repeat" description="PPR" evidence="3">
    <location>
        <begin position="332"/>
        <end position="366"/>
    </location>
</feature>
<proteinExistence type="inferred from homology"/>
<dbReference type="EMBL" id="LR999451">
    <property type="protein sequence ID" value="CAE5957778.1"/>
    <property type="molecule type" value="Genomic_DNA"/>
</dbReference>
<dbReference type="InterPro" id="IPR011990">
    <property type="entry name" value="TPR-like_helical_dom_sf"/>
</dbReference>
<reference evidence="6" key="1">
    <citation type="submission" date="2021-01" db="EMBL/GenBank/DDBJ databases">
        <authorList>
            <person name="Bezrukov I."/>
        </authorList>
    </citation>
    <scope>NUCLEOTIDE SEQUENCE</scope>
</reference>
<organism evidence="6 7">
    <name type="scientific">Arabidopsis arenosa</name>
    <name type="common">Sand rock-cress</name>
    <name type="synonym">Cardaminopsis arenosa</name>
    <dbReference type="NCBI Taxonomy" id="38785"/>
    <lineage>
        <taxon>Eukaryota</taxon>
        <taxon>Viridiplantae</taxon>
        <taxon>Streptophyta</taxon>
        <taxon>Embryophyta</taxon>
        <taxon>Tracheophyta</taxon>
        <taxon>Spermatophyta</taxon>
        <taxon>Magnoliopsida</taxon>
        <taxon>eudicotyledons</taxon>
        <taxon>Gunneridae</taxon>
        <taxon>Pentapetalae</taxon>
        <taxon>rosids</taxon>
        <taxon>malvids</taxon>
        <taxon>Brassicales</taxon>
        <taxon>Brassicaceae</taxon>
        <taxon>Camelineae</taxon>
        <taxon>Arabidopsis</taxon>
    </lineage>
</organism>
<dbReference type="Pfam" id="PF03168">
    <property type="entry name" value="LEA_2"/>
    <property type="match status" value="1"/>
</dbReference>
<sequence length="965" mass="106888">MTDDRVYPASKPPAIVGGGGATTNPTFPANKAQLYNANRPAYRPPAGRRRSSHSRGCCCRCCCWTIFVIILLILIAAAASAVVYLIYRPQRPSFTVSELKISTLNFTSATHLTTAISLSVIARNPNKNVGFSYDATDITLYKVSTGGDDDVVIGKGTISSFVHGKKNTTTLRSTIGSPPEDLDEISAGKLKGDLKAKKAVAIKIVLNSKVKVKMGSLKTPKSGIRVTCEGIKVVAPTGKKATTATTSAAKFSSYYSLATNNDQSLFHYFQHLLGLCSTAQQCKQVHAQVLVSDFIYCSGSLAANFVSVYSRLGLLLDARNVFDTVSLVLWSDLRLWNSILKANVSHGLYEIALELYRRMRERGLTGDGYILPLILRACRYLSRFGLCRAFHSQIIQIGLKENLHVVNELLTLYPKAGRIGDAYNLFVEMPVRNRMSWNVMMKGFSQEYDCESAVEIFEWMQREDFKPDEVTWTSVLSCHSQCGKFEDVIKYFHVMRMSGSSVSGEALAVFFSVCAELGELSIAEKVHGYVIKGGFEECLPSRNALIHVYGKQGKVKDAEQLFQQIRNKGIESWNSLITSFVDAGKLDEALSLFTELEEMDDVCNVEANVVTWTSVIKGCNVQGRGDDSLEYFRRMQFSKVLSNSVTICCILSICAELPALNLGREIHGHVIRTSMSDNILVQNALVNMYTKCGLLSEGSLVFEAIRDKDLISWNSIIKGYGMHGFGEKALSMFDRMIKSGCHPDGIALVAVLSACSHAGLVEKGREIFYSMSKRFGLEPQQEHYACIVDLLGRVGFLKEASEIVKNMPMEPKVCVLGALLNSCRMHKNMDIAENIASQLRVLEPERTGSYMLLSNIYSAGGRWEESAKVRALAKKKDLKKVSGSSWIELKKKIYKFSSGSIVQSEFVSIYPVLEDLVLIIHGVIFDVQIDGSRQRKALVSPELETNQCRAALEPRVLALERSIWH</sequence>
<keyword evidence="4" id="KW-1133">Transmembrane helix</keyword>
<feature type="repeat" description="PPR" evidence="3">
    <location>
        <begin position="468"/>
        <end position="502"/>
    </location>
</feature>
<dbReference type="Gene3D" id="1.25.40.10">
    <property type="entry name" value="Tetratricopeptide repeat domain"/>
    <property type="match status" value="5"/>
</dbReference>
<dbReference type="Proteomes" id="UP000682877">
    <property type="component" value="Chromosome 1"/>
</dbReference>
<comment type="similarity">
    <text evidence="2">Belongs to the PPR family. PCMP-E subfamily.</text>
</comment>
<dbReference type="Pfam" id="PF20431">
    <property type="entry name" value="E_motif"/>
    <property type="match status" value="1"/>
</dbReference>
<dbReference type="GO" id="GO:0009451">
    <property type="term" value="P:RNA modification"/>
    <property type="evidence" value="ECO:0007669"/>
    <property type="project" value="InterPro"/>
</dbReference>
<evidence type="ECO:0000256" key="3">
    <source>
        <dbReference type="PROSITE-ProRule" id="PRU00708"/>
    </source>
</evidence>
<keyword evidence="4" id="KW-0812">Transmembrane</keyword>
<dbReference type="FunFam" id="1.25.40.10:FF:000031">
    <property type="entry name" value="Pentatricopeptide repeat-containing protein mitochondrial"/>
    <property type="match status" value="1"/>
</dbReference>
<dbReference type="InterPro" id="IPR004864">
    <property type="entry name" value="LEA_2"/>
</dbReference>
<dbReference type="PANTHER" id="PTHR47926:SF389">
    <property type="entry name" value="PENTATRICOPEPTIDE PROTEIN-RELATED"/>
    <property type="match status" value="1"/>
</dbReference>
<feature type="repeat" description="PPR" evidence="3">
    <location>
        <begin position="608"/>
        <end position="642"/>
    </location>
</feature>
<feature type="domain" description="Late embryogenesis abundant protein LEA-2 subgroup" evidence="5">
    <location>
        <begin position="122"/>
        <end position="228"/>
    </location>
</feature>
<dbReference type="Pfam" id="PF01535">
    <property type="entry name" value="PPR"/>
    <property type="match status" value="6"/>
</dbReference>
<dbReference type="GO" id="GO:0003723">
    <property type="term" value="F:RNA binding"/>
    <property type="evidence" value="ECO:0007669"/>
    <property type="project" value="InterPro"/>
</dbReference>
<feature type="repeat" description="PPR" evidence="3">
    <location>
        <begin position="538"/>
        <end position="572"/>
    </location>
</feature>
<evidence type="ECO:0000259" key="5">
    <source>
        <dbReference type="Pfam" id="PF03168"/>
    </source>
</evidence>
<dbReference type="InterPro" id="IPR046960">
    <property type="entry name" value="PPR_At4g14850-like_plant"/>
</dbReference>
<dbReference type="Pfam" id="PF13041">
    <property type="entry name" value="PPR_2"/>
    <property type="match status" value="1"/>
</dbReference>
<dbReference type="InterPro" id="IPR046848">
    <property type="entry name" value="E_motif"/>
</dbReference>
<gene>
    <name evidence="6" type="ORF">AARE701A_LOCUS1449</name>
</gene>
<evidence type="ECO:0000256" key="1">
    <source>
        <dbReference type="ARBA" id="ARBA00022737"/>
    </source>
</evidence>
<feature type="transmembrane region" description="Helical" evidence="4">
    <location>
        <begin position="64"/>
        <end position="87"/>
    </location>
</feature>
<keyword evidence="7" id="KW-1185">Reference proteome</keyword>
<feature type="repeat" description="PPR" evidence="3">
    <location>
        <begin position="433"/>
        <end position="467"/>
    </location>
</feature>
<name>A0A8S1ZIF4_ARAAE</name>
<dbReference type="NCBIfam" id="TIGR00756">
    <property type="entry name" value="PPR"/>
    <property type="match status" value="7"/>
</dbReference>
<dbReference type="PANTHER" id="PTHR47926">
    <property type="entry name" value="PENTATRICOPEPTIDE REPEAT-CONTAINING PROTEIN"/>
    <property type="match status" value="1"/>
</dbReference>
<dbReference type="FunFam" id="1.25.40.10:FF:000393">
    <property type="entry name" value="Pentatricopeptide repeat-containing protein At1g20230"/>
    <property type="match status" value="2"/>
</dbReference>
<evidence type="ECO:0000256" key="2">
    <source>
        <dbReference type="ARBA" id="ARBA00061659"/>
    </source>
</evidence>
<dbReference type="AlphaFoldDB" id="A0A8S1ZIF4"/>
<evidence type="ECO:0000313" key="6">
    <source>
        <dbReference type="EMBL" id="CAE5957778.1"/>
    </source>
</evidence>
<keyword evidence="1" id="KW-0677">Repeat</keyword>
<evidence type="ECO:0000313" key="7">
    <source>
        <dbReference type="Proteomes" id="UP000682877"/>
    </source>
</evidence>
<dbReference type="PROSITE" id="PS51375">
    <property type="entry name" value="PPR"/>
    <property type="match status" value="6"/>
</dbReference>
<accession>A0A8S1ZIF4</accession>
<keyword evidence="4" id="KW-0472">Membrane</keyword>
<protein>
    <recommendedName>
        <fullName evidence="5">Late embryogenesis abundant protein LEA-2 subgroup domain-containing protein</fullName>
    </recommendedName>
</protein>
<dbReference type="FunFam" id="1.25.40.10:FF:000280">
    <property type="entry name" value="Pentatricopeptide repeat-containing protein"/>
    <property type="match status" value="1"/>
</dbReference>
<feature type="repeat" description="PPR" evidence="3">
    <location>
        <begin position="709"/>
        <end position="743"/>
    </location>
</feature>
<evidence type="ECO:0000256" key="4">
    <source>
        <dbReference type="SAM" id="Phobius"/>
    </source>
</evidence>
<dbReference type="InterPro" id="IPR002885">
    <property type="entry name" value="PPR_rpt"/>
</dbReference>